<feature type="compositionally biased region" description="Acidic residues" evidence="12">
    <location>
        <begin position="809"/>
        <end position="820"/>
    </location>
</feature>
<dbReference type="HOGENOM" id="CLU_015387_0_0_1"/>
<dbReference type="GeneID" id="34522977"/>
<proteinExistence type="inferred from homology"/>
<evidence type="ECO:0000256" key="1">
    <source>
        <dbReference type="ARBA" id="ARBA00004323"/>
    </source>
</evidence>
<feature type="compositionally biased region" description="Basic and acidic residues" evidence="12">
    <location>
        <begin position="834"/>
        <end position="863"/>
    </location>
</feature>
<reference evidence="14" key="1">
    <citation type="submission" date="2013-12" db="EMBL/GenBank/DDBJ databases">
        <authorList>
            <person name="Genoscope - CEA"/>
        </authorList>
    </citation>
    <scope>NUCLEOTIDE SEQUENCE</scope>
    <source>
        <strain evidence="14">CBS 1993</strain>
    </source>
</reference>
<dbReference type="GO" id="GO:0006493">
    <property type="term" value="P:protein O-linked glycosylation"/>
    <property type="evidence" value="ECO:0007669"/>
    <property type="project" value="TreeGrafter"/>
</dbReference>
<comment type="pathway">
    <text evidence="2">Protein modification; protein glycosylation.</text>
</comment>
<keyword evidence="11" id="KW-0325">Glycoprotein</keyword>
<evidence type="ECO:0008006" key="16">
    <source>
        <dbReference type="Google" id="ProtNLM"/>
    </source>
</evidence>
<keyword evidence="8 13" id="KW-1133">Transmembrane helix</keyword>
<dbReference type="OrthoDB" id="430354at2759"/>
<evidence type="ECO:0000256" key="9">
    <source>
        <dbReference type="ARBA" id="ARBA00023034"/>
    </source>
</evidence>
<organism evidence="14 15">
    <name type="scientific">Kuraishia capsulata CBS 1993</name>
    <dbReference type="NCBI Taxonomy" id="1382522"/>
    <lineage>
        <taxon>Eukaryota</taxon>
        <taxon>Fungi</taxon>
        <taxon>Dikarya</taxon>
        <taxon>Ascomycota</taxon>
        <taxon>Saccharomycotina</taxon>
        <taxon>Pichiomycetes</taxon>
        <taxon>Pichiales</taxon>
        <taxon>Pichiaceae</taxon>
        <taxon>Kuraishia</taxon>
    </lineage>
</organism>
<dbReference type="Proteomes" id="UP000019384">
    <property type="component" value="Unassembled WGS sequence"/>
</dbReference>
<gene>
    <name evidence="14" type="ORF">KUCA_T00005598001</name>
</gene>
<feature type="region of interest" description="Disordered" evidence="12">
    <location>
        <begin position="722"/>
        <end position="877"/>
    </location>
</feature>
<evidence type="ECO:0000256" key="11">
    <source>
        <dbReference type="ARBA" id="ARBA00023180"/>
    </source>
</evidence>
<dbReference type="PANTHER" id="PTHR31392:SF1">
    <property type="entry name" value="ALPHA-1,3-MANNOSYLTRANSFERASE MNN1-RELATED"/>
    <property type="match status" value="1"/>
</dbReference>
<dbReference type="GO" id="GO:0000139">
    <property type="term" value="C:Golgi membrane"/>
    <property type="evidence" value="ECO:0007669"/>
    <property type="project" value="UniProtKB-SubCell"/>
</dbReference>
<dbReference type="Gene3D" id="3.90.550.10">
    <property type="entry name" value="Spore Coat Polysaccharide Biosynthesis Protein SpsA, Chain A"/>
    <property type="match status" value="1"/>
</dbReference>
<comment type="similarity">
    <text evidence="3">Belongs to the MNN1/MNT family.</text>
</comment>
<dbReference type="InterPro" id="IPR022751">
    <property type="entry name" value="Alpha_mannosyltransferase"/>
</dbReference>
<evidence type="ECO:0000256" key="10">
    <source>
        <dbReference type="ARBA" id="ARBA00023136"/>
    </source>
</evidence>
<keyword evidence="6 13" id="KW-0812">Transmembrane</keyword>
<evidence type="ECO:0000256" key="6">
    <source>
        <dbReference type="ARBA" id="ARBA00022692"/>
    </source>
</evidence>
<protein>
    <recommendedName>
        <fullName evidence="16">Glycosyltransferase family 71 protein</fullName>
    </recommendedName>
</protein>
<keyword evidence="5" id="KW-0808">Transferase</keyword>
<dbReference type="GO" id="GO:0000033">
    <property type="term" value="F:alpha-1,3-mannosyltransferase activity"/>
    <property type="evidence" value="ECO:0007669"/>
    <property type="project" value="TreeGrafter"/>
</dbReference>
<evidence type="ECO:0000256" key="3">
    <source>
        <dbReference type="ARBA" id="ARBA00009105"/>
    </source>
</evidence>
<dbReference type="SUPFAM" id="SSF53448">
    <property type="entry name" value="Nucleotide-diphospho-sugar transferases"/>
    <property type="match status" value="1"/>
</dbReference>
<dbReference type="EMBL" id="HG793131">
    <property type="protein sequence ID" value="CDK29605.1"/>
    <property type="molecule type" value="Genomic_DNA"/>
</dbReference>
<feature type="compositionally biased region" description="Basic and acidic residues" evidence="12">
    <location>
        <begin position="767"/>
        <end position="783"/>
    </location>
</feature>
<reference evidence="14" key="2">
    <citation type="submission" date="2014-02" db="EMBL/GenBank/DDBJ databases">
        <title>Complete DNA sequence of /Kuraishia capsulata/ illustrates novel genomic features among budding yeasts (/Saccharomycotina/).</title>
        <authorList>
            <person name="Morales L."/>
            <person name="Noel B."/>
            <person name="Porcel B."/>
            <person name="Marcet-Houben M."/>
            <person name="Hullo M-F."/>
            <person name="Sacerdot C."/>
            <person name="Tekaia F."/>
            <person name="Leh-Louis V."/>
            <person name="Despons L."/>
            <person name="Khanna V."/>
            <person name="Aury J-M."/>
            <person name="Barbe V."/>
            <person name="Couloux A."/>
            <person name="Labadie K."/>
            <person name="Pelletier E."/>
            <person name="Souciet J-L."/>
            <person name="Boekhout T."/>
            <person name="Gabaldon T."/>
            <person name="Wincker P."/>
            <person name="Dujon B."/>
        </authorList>
    </citation>
    <scope>NUCLEOTIDE SEQUENCE</scope>
    <source>
        <strain evidence="14">CBS 1993</strain>
    </source>
</reference>
<dbReference type="Pfam" id="PF11051">
    <property type="entry name" value="Mannosyl_trans3"/>
    <property type="match status" value="1"/>
</dbReference>
<evidence type="ECO:0000256" key="4">
    <source>
        <dbReference type="ARBA" id="ARBA00022676"/>
    </source>
</evidence>
<feature type="transmembrane region" description="Helical" evidence="13">
    <location>
        <begin position="12"/>
        <end position="34"/>
    </location>
</feature>
<dbReference type="RefSeq" id="XP_022461589.1">
    <property type="nucleotide sequence ID" value="XM_022600397.1"/>
</dbReference>
<dbReference type="STRING" id="1382522.W6MXW7"/>
<dbReference type="GO" id="GO:0046354">
    <property type="term" value="P:mannan biosynthetic process"/>
    <property type="evidence" value="ECO:0007669"/>
    <property type="project" value="UniProtKB-ARBA"/>
</dbReference>
<keyword evidence="10 13" id="KW-0472">Membrane</keyword>
<keyword evidence="15" id="KW-1185">Reference proteome</keyword>
<evidence type="ECO:0000313" key="15">
    <source>
        <dbReference type="Proteomes" id="UP000019384"/>
    </source>
</evidence>
<keyword evidence="7" id="KW-0735">Signal-anchor</keyword>
<evidence type="ECO:0000256" key="7">
    <source>
        <dbReference type="ARBA" id="ARBA00022968"/>
    </source>
</evidence>
<evidence type="ECO:0000313" key="14">
    <source>
        <dbReference type="EMBL" id="CDK29605.1"/>
    </source>
</evidence>
<dbReference type="AlphaFoldDB" id="W6MXW7"/>
<evidence type="ECO:0000256" key="8">
    <source>
        <dbReference type="ARBA" id="ARBA00022989"/>
    </source>
</evidence>
<keyword evidence="4" id="KW-0328">Glycosyltransferase</keyword>
<dbReference type="InterPro" id="IPR029044">
    <property type="entry name" value="Nucleotide-diphossugar_trans"/>
</dbReference>
<comment type="subcellular location">
    <subcellularLocation>
        <location evidence="1">Golgi apparatus membrane</location>
        <topology evidence="1">Single-pass type II membrane protein</topology>
    </subcellularLocation>
</comment>
<evidence type="ECO:0000256" key="12">
    <source>
        <dbReference type="SAM" id="MobiDB-lite"/>
    </source>
</evidence>
<evidence type="ECO:0000256" key="5">
    <source>
        <dbReference type="ARBA" id="ARBA00022679"/>
    </source>
</evidence>
<accession>W6MXW7</accession>
<dbReference type="PANTHER" id="PTHR31392">
    <property type="entry name" value="ALPHA-1,3-MANNOSYLTRANSFERASE MNN1-RELATED"/>
    <property type="match status" value="1"/>
</dbReference>
<keyword evidence="9" id="KW-0333">Golgi apparatus</keyword>
<evidence type="ECO:0000256" key="13">
    <source>
        <dbReference type="SAM" id="Phobius"/>
    </source>
</evidence>
<sequence>MLLAKSRSLLRANRYVLVCVASILFVTVNFLFVMRTYTLDEEFIELDVLNDSDLSFKERYLKTLKDPQTNLVSYSDSSMVYDKLRILDFVDTLINEPINEFSISLTRDPYELILKSETDFIGLQPAEKAQFYTNIVRDCKWRFRPIQEKIYRDQYDHQRYLDIRIAKWSKIKEIISEADYKALGLDEKDFETAILNNKKLKIEHNKKSIDEIQNSLKHLRLFNNIYLDGDESDSLDEQCSQMTDVQFPWMSGILPAASRWDKKSSHLVDLYPVDRKCIVKKIRANLKGRGIVISTNDRLVNELSGLIALLRVLGNEYPIQIFHSDDLSVQSQKQLNKIATDTVINLPKSYSTVKGKFNSKIPKQDITFVDVSRVVDIRYKEYFKHWSNKLLAYQFNTFEEMMMLDTDTVPLLPPEDYFKMKNYKSAGASFFRDREANNFLFPEVVDFFKQFLTTDKDFEVLQLPLPTEALTRNRFFHDRARHFMEAGLFCINRRQHFNGILGSLQLNFFSFVMETVHGEKELIWMGPQFMGDNNYLFNLNPAVAVGELTSDEFLESKKSQELCSTHPGHLSDEDSKTVVWFNSGFSTCKKPEAYFKDIHFERNSKLQLKELKNNYIAPLKVKAVIKPPPGEYEVPNLEDHYEPSRGWIMTTQCENYMWCAYDHLGGGTMDDDVPRGVVHEYTAEQTQLWGFYGEVWVDYFNLGSTMDEDFYLDEDDYDEVSGGNRLLSSEGGSVGLPKGVNPQINPKPVNPHTKNGKSKGLVSSDSLVKDPKSASDGDATRSDDGDDDELTALTNKIKDKMESNVESSAESEELVEDTEEGPLKKAKAKAKTGGKTEGKTEEGGKVSDTEAQKKPKDPSKNVEDLSGFTEDSPEEVNEKMVKEVLGEAPKEA</sequence>
<evidence type="ECO:0000256" key="2">
    <source>
        <dbReference type="ARBA" id="ARBA00004922"/>
    </source>
</evidence>
<name>W6MXW7_9ASCO</name>